<sequence>MYEQIIAWIITLLPPDRYTLQDGEWVEDASDRDKYYSVVQIDGGPAVNVDLRRKDVRIILLGRRNQRGDAPTVLTDIESFLQAALAVAAPCGAAHTRVMAEPSRPGYTTEDRAFTMLDLQIIF</sequence>
<accession>A0AAX2UZH5</accession>
<dbReference type="Pfam" id="PF23842">
    <property type="entry name" value="Phage_tail_terminator_3"/>
    <property type="match status" value="1"/>
</dbReference>
<organism evidence="1 2">
    <name type="scientific">Streptococcus salivarius</name>
    <dbReference type="NCBI Taxonomy" id="1304"/>
    <lineage>
        <taxon>Bacteria</taxon>
        <taxon>Bacillati</taxon>
        <taxon>Bacillota</taxon>
        <taxon>Bacilli</taxon>
        <taxon>Lactobacillales</taxon>
        <taxon>Streptococcaceae</taxon>
        <taxon>Streptococcus</taxon>
    </lineage>
</organism>
<comment type="caution">
    <text evidence="1">The sequence shown here is derived from an EMBL/GenBank/DDBJ whole genome shotgun (WGS) entry which is preliminary data.</text>
</comment>
<protein>
    <recommendedName>
        <fullName evidence="3">DUF3168 domain-containing protein</fullName>
    </recommendedName>
</protein>
<evidence type="ECO:0000313" key="1">
    <source>
        <dbReference type="EMBL" id="TNF65770.1"/>
    </source>
</evidence>
<name>A0AAX2UZH5_STRSL</name>
<proteinExistence type="predicted"/>
<dbReference type="InterPro" id="IPR056950">
    <property type="entry name" value="Phage_tail_terminator_3"/>
</dbReference>
<gene>
    <name evidence="1" type="ORF">FBF48_10255</name>
</gene>
<reference evidence="1 2" key="1">
    <citation type="submission" date="2019-06" db="EMBL/GenBank/DDBJ databases">
        <title>Genome Announcement To Ensure Probiotic Safety of Streptococcus salivarius UBSS01.</title>
        <authorList>
            <person name="Sulthana A."/>
            <person name="Lakshmi S.G."/>
            <person name="Madempudi R.S."/>
        </authorList>
    </citation>
    <scope>NUCLEOTIDE SEQUENCE [LARGE SCALE GENOMIC DNA]</scope>
    <source>
        <strain evidence="1 2">UBSS01</strain>
    </source>
</reference>
<dbReference type="EMBL" id="VDCW01000022">
    <property type="protein sequence ID" value="TNF65770.1"/>
    <property type="molecule type" value="Genomic_DNA"/>
</dbReference>
<evidence type="ECO:0000313" key="2">
    <source>
        <dbReference type="Proteomes" id="UP000308186"/>
    </source>
</evidence>
<dbReference type="AlphaFoldDB" id="A0AAX2UZH5"/>
<evidence type="ECO:0008006" key="3">
    <source>
        <dbReference type="Google" id="ProtNLM"/>
    </source>
</evidence>
<dbReference type="RefSeq" id="WP_139724854.1">
    <property type="nucleotide sequence ID" value="NZ_VDCW01000022.1"/>
</dbReference>
<dbReference type="Proteomes" id="UP000308186">
    <property type="component" value="Unassembled WGS sequence"/>
</dbReference>